<evidence type="ECO:0000313" key="8">
    <source>
        <dbReference type="Proteomes" id="UP001620295"/>
    </source>
</evidence>
<keyword evidence="2" id="KW-0732">Signal</keyword>
<dbReference type="SUPFAM" id="SSF51905">
    <property type="entry name" value="FAD/NAD(P)-binding domain"/>
    <property type="match status" value="1"/>
</dbReference>
<dbReference type="RefSeq" id="WP_358639975.1">
    <property type="nucleotide sequence ID" value="NZ_JBFACG010000007.1"/>
</dbReference>
<dbReference type="Gene3D" id="3.50.50.60">
    <property type="entry name" value="FAD/NAD(P)-binding domain"/>
    <property type="match status" value="2"/>
</dbReference>
<gene>
    <name evidence="7" type="ORF">ACI2L5_07815</name>
</gene>
<dbReference type="Proteomes" id="UP001620295">
    <property type="component" value="Unassembled WGS sequence"/>
</dbReference>
<comment type="caution">
    <text evidence="7">The sequence shown here is derived from an EMBL/GenBank/DDBJ whole genome shotgun (WGS) entry which is preliminary data.</text>
</comment>
<dbReference type="Pfam" id="PF01593">
    <property type="entry name" value="Amino_oxidase"/>
    <property type="match status" value="1"/>
</dbReference>
<evidence type="ECO:0000256" key="5">
    <source>
        <dbReference type="ARBA" id="ARBA00023027"/>
    </source>
</evidence>
<evidence type="ECO:0000256" key="2">
    <source>
        <dbReference type="ARBA" id="ARBA00022729"/>
    </source>
</evidence>
<dbReference type="InterPro" id="IPR052206">
    <property type="entry name" value="Retinol_saturase"/>
</dbReference>
<keyword evidence="8" id="KW-1185">Reference proteome</keyword>
<evidence type="ECO:0000313" key="7">
    <source>
        <dbReference type="EMBL" id="MFK4264834.1"/>
    </source>
</evidence>
<protein>
    <submittedName>
        <fullName evidence="7">NAD(P)/FAD-dependent oxidoreductase</fullName>
    </submittedName>
</protein>
<proteinExistence type="predicted"/>
<dbReference type="PANTHER" id="PTHR46091">
    <property type="entry name" value="BLR7054 PROTEIN"/>
    <property type="match status" value="1"/>
</dbReference>
<sequence length="516" mass="56684">MSQPVTRNSAEWDAIVVGSGLGGVSAAAVLARSGLKVLVCEQGEGLGGLAHAFTRDGRTFDSAIRVLAEGEMVLGLLEWLGVQDRCELTVIDHLYQAEFPGMSVFAPTGLEEFMEAHIRLFPDEAEGIRAFFQLRRQMFWETAQAPMRVTDPSALGQLEELLPTLMKYRTATLAQVMDEYLRDPRLKAMCSALWPYMGAPPSQLSFFAYAQFIGVLIDGPYYCKGSFQNLVDAFVTAVERNGGQVLTGTPVERILLRDGRVVGVRTAEGDVCTAPVVISNADARQTFEDLVGAEHLPAPYARRLRRLRPSMSACVVYAATTQDVPALGVAHETFKYNHWDHEETWRDLMGGRPGGMSLSVMTMLDPELAPPGEHLLIGTAVAPYRLPGDKPWQQHKDQFADSMLAEFECVIPGLRDHLTFLQAGTPVTIERYTRNHEGATYGWALNPHQIGGKRLAHQTPVPGLFLSGHWTEEGPASFRVVLSGMNTAREVLGHLGTGLDVPTFKPDDVPQLALDR</sequence>
<keyword evidence="1" id="KW-0285">Flavoprotein</keyword>
<feature type="domain" description="Amine oxidase" evidence="6">
    <location>
        <begin position="21"/>
        <end position="492"/>
    </location>
</feature>
<name>A0ABW8LIL2_9ACTN</name>
<evidence type="ECO:0000256" key="4">
    <source>
        <dbReference type="ARBA" id="ARBA00022857"/>
    </source>
</evidence>
<reference evidence="7 8" key="1">
    <citation type="submission" date="2024-11" db="EMBL/GenBank/DDBJ databases">
        <title>The Natural Products Discovery Center: Release of the First 8490 Sequenced Strains for Exploring Actinobacteria Biosynthetic Diversity.</title>
        <authorList>
            <person name="Kalkreuter E."/>
            <person name="Kautsar S.A."/>
            <person name="Yang D."/>
            <person name="Bader C.D."/>
            <person name="Teijaro C.N."/>
            <person name="Fluegel L."/>
            <person name="Davis C.M."/>
            <person name="Simpson J.R."/>
            <person name="Lauterbach L."/>
            <person name="Steele A.D."/>
            <person name="Gui C."/>
            <person name="Meng S."/>
            <person name="Li G."/>
            <person name="Viehrig K."/>
            <person name="Ye F."/>
            <person name="Su P."/>
            <person name="Kiefer A.F."/>
            <person name="Nichols A."/>
            <person name="Cepeda A.J."/>
            <person name="Yan W."/>
            <person name="Fan B."/>
            <person name="Jiang Y."/>
            <person name="Adhikari A."/>
            <person name="Zheng C.-J."/>
            <person name="Schuster L."/>
            <person name="Cowan T.M."/>
            <person name="Smanski M.J."/>
            <person name="Chevrette M.G."/>
            <person name="De Carvalho L.P.S."/>
            <person name="Shen B."/>
        </authorList>
    </citation>
    <scope>NUCLEOTIDE SEQUENCE [LARGE SCALE GENOMIC DNA]</scope>
    <source>
        <strain evidence="7 8">NPDC020863</strain>
    </source>
</reference>
<keyword evidence="5" id="KW-0520">NAD</keyword>
<keyword evidence="4" id="KW-0521">NADP</keyword>
<accession>A0ABW8LIL2</accession>
<evidence type="ECO:0000256" key="3">
    <source>
        <dbReference type="ARBA" id="ARBA00022827"/>
    </source>
</evidence>
<dbReference type="InterPro" id="IPR036188">
    <property type="entry name" value="FAD/NAD-bd_sf"/>
</dbReference>
<evidence type="ECO:0000259" key="6">
    <source>
        <dbReference type="Pfam" id="PF01593"/>
    </source>
</evidence>
<evidence type="ECO:0000256" key="1">
    <source>
        <dbReference type="ARBA" id="ARBA00022630"/>
    </source>
</evidence>
<organism evidence="7 8">
    <name type="scientific">Streptomyces milbemycinicus</name>
    <dbReference type="NCBI Taxonomy" id="476552"/>
    <lineage>
        <taxon>Bacteria</taxon>
        <taxon>Bacillati</taxon>
        <taxon>Actinomycetota</taxon>
        <taxon>Actinomycetes</taxon>
        <taxon>Kitasatosporales</taxon>
        <taxon>Streptomycetaceae</taxon>
        <taxon>Streptomyces</taxon>
    </lineage>
</organism>
<dbReference type="InterPro" id="IPR002937">
    <property type="entry name" value="Amino_oxidase"/>
</dbReference>
<dbReference type="EMBL" id="JBJDQH010000002">
    <property type="protein sequence ID" value="MFK4264834.1"/>
    <property type="molecule type" value="Genomic_DNA"/>
</dbReference>
<dbReference type="PANTHER" id="PTHR46091:SF3">
    <property type="entry name" value="AMINE OXIDASE DOMAIN-CONTAINING PROTEIN"/>
    <property type="match status" value="1"/>
</dbReference>
<keyword evidence="3" id="KW-0274">FAD</keyword>